<evidence type="ECO:0000313" key="1">
    <source>
        <dbReference type="EMBL" id="NNF07032.1"/>
    </source>
</evidence>
<protein>
    <recommendedName>
        <fullName evidence="3">Adenosine deaminase</fullName>
    </recommendedName>
</protein>
<evidence type="ECO:0008006" key="3">
    <source>
        <dbReference type="Google" id="ProtNLM"/>
    </source>
</evidence>
<proteinExistence type="predicted"/>
<reference evidence="1 2" key="1">
    <citation type="submission" date="2020-03" db="EMBL/GenBank/DDBJ databases">
        <title>Metabolic flexibility allows generalist bacteria to become dominant in a frequently disturbed ecosystem.</title>
        <authorList>
            <person name="Chen Y.-J."/>
            <person name="Leung P.M."/>
            <person name="Bay S.K."/>
            <person name="Hugenholtz P."/>
            <person name="Kessler A.J."/>
            <person name="Shelley G."/>
            <person name="Waite D.W."/>
            <person name="Cook P.L."/>
            <person name="Greening C."/>
        </authorList>
    </citation>
    <scope>NUCLEOTIDE SEQUENCE [LARGE SCALE GENOMIC DNA]</scope>
    <source>
        <strain evidence="1">SS_bin_28</strain>
    </source>
</reference>
<sequence>MAHPLHYFFQNLIDYAGLFPPAKLPMAKAVAEYQSLLTREETWMLSHFICPLGRLEDFQEQFRKQVSEEASWTVSFLPRGGEDVNAFLSNLREDVWQFEKVSQSLDRRATLKAIEVKLPAIRNGAALTQLVKDCRIMLSDSAIGDIFLEVGFDEDWEDSLPETVEHLAKAAGENRGPRVGLKIRTGGISADLHPSPDQVAGFLSAAKTHGLAFKATAGLHHPYRHFAPAVQTKQHGFLNLFVGATLFDHGLINQAALASLLDCEDGSRFKIREDGISFGDATASAEQARQTRERFAISYGSCSFDEPIEDLRALDLL</sequence>
<dbReference type="EMBL" id="JABDJR010000388">
    <property type="protein sequence ID" value="NNF07032.1"/>
    <property type="molecule type" value="Genomic_DNA"/>
</dbReference>
<dbReference type="Proteomes" id="UP000547674">
    <property type="component" value="Unassembled WGS sequence"/>
</dbReference>
<accession>A0A7Y2E9R1</accession>
<name>A0A7Y2E9R1_UNCEI</name>
<organism evidence="1 2">
    <name type="scientific">Eiseniibacteriota bacterium</name>
    <dbReference type="NCBI Taxonomy" id="2212470"/>
    <lineage>
        <taxon>Bacteria</taxon>
        <taxon>Candidatus Eiseniibacteriota</taxon>
    </lineage>
</organism>
<dbReference type="AlphaFoldDB" id="A0A7Y2E9R1"/>
<comment type="caution">
    <text evidence="1">The sequence shown here is derived from an EMBL/GenBank/DDBJ whole genome shotgun (WGS) entry which is preliminary data.</text>
</comment>
<gene>
    <name evidence="1" type="ORF">HKN21_09750</name>
</gene>
<evidence type="ECO:0000313" key="2">
    <source>
        <dbReference type="Proteomes" id="UP000547674"/>
    </source>
</evidence>